<organism evidence="3 4">
    <name type="scientific">Devosia aurantiaca</name>
    <dbReference type="NCBI Taxonomy" id="2714858"/>
    <lineage>
        <taxon>Bacteria</taxon>
        <taxon>Pseudomonadati</taxon>
        <taxon>Pseudomonadota</taxon>
        <taxon>Alphaproteobacteria</taxon>
        <taxon>Hyphomicrobiales</taxon>
        <taxon>Devosiaceae</taxon>
        <taxon>Devosia</taxon>
    </lineage>
</organism>
<sequence>MMPTPYSDSDPLPSGADASDQRKIERVIELVAREYDVSKLLILHHSRCRASAARARQVAMYLSHVVLGQSLVDVGRAFGRDRTTVSHACGLIEDQRDDLEFDARLDRFEAILNGGQA</sequence>
<dbReference type="InterPro" id="IPR010921">
    <property type="entry name" value="Trp_repressor/repl_initiator"/>
</dbReference>
<feature type="region of interest" description="Disordered" evidence="1">
    <location>
        <begin position="1"/>
        <end position="20"/>
    </location>
</feature>
<dbReference type="SUPFAM" id="SSF48295">
    <property type="entry name" value="TrpR-like"/>
    <property type="match status" value="1"/>
</dbReference>
<dbReference type="GO" id="GO:0005524">
    <property type="term" value="F:ATP binding"/>
    <property type="evidence" value="ECO:0007669"/>
    <property type="project" value="InterPro"/>
</dbReference>
<protein>
    <recommendedName>
        <fullName evidence="2">Chromosomal replication initiator DnaA C-terminal domain-containing protein</fullName>
    </recommendedName>
</protein>
<comment type="caution">
    <text evidence="3">The sequence shown here is derived from an EMBL/GenBank/DDBJ whole genome shotgun (WGS) entry which is preliminary data.</text>
</comment>
<dbReference type="AlphaFoldDB" id="A0A6M1T1C4"/>
<dbReference type="InterPro" id="IPR013159">
    <property type="entry name" value="DnaA_C"/>
</dbReference>
<dbReference type="GO" id="GO:0006275">
    <property type="term" value="P:regulation of DNA replication"/>
    <property type="evidence" value="ECO:0007669"/>
    <property type="project" value="InterPro"/>
</dbReference>
<evidence type="ECO:0000313" key="4">
    <source>
        <dbReference type="Proteomes" id="UP000474802"/>
    </source>
</evidence>
<dbReference type="GO" id="GO:0006270">
    <property type="term" value="P:DNA replication initiation"/>
    <property type="evidence" value="ECO:0007669"/>
    <property type="project" value="InterPro"/>
</dbReference>
<proteinExistence type="predicted"/>
<dbReference type="CDD" id="cd06571">
    <property type="entry name" value="Bac_DnaA_C"/>
    <property type="match status" value="1"/>
</dbReference>
<dbReference type="Proteomes" id="UP000474802">
    <property type="component" value="Unassembled WGS sequence"/>
</dbReference>
<dbReference type="RefSeq" id="WP_164534915.1">
    <property type="nucleotide sequence ID" value="NZ_JAALFG010000003.1"/>
</dbReference>
<evidence type="ECO:0000256" key="1">
    <source>
        <dbReference type="SAM" id="MobiDB-lite"/>
    </source>
</evidence>
<dbReference type="PANTHER" id="PTHR30050:SF5">
    <property type="entry name" value="DNAA REGULATORY INACTIVATOR HDA"/>
    <property type="match status" value="1"/>
</dbReference>
<dbReference type="PANTHER" id="PTHR30050">
    <property type="entry name" value="CHROMOSOMAL REPLICATION INITIATOR PROTEIN DNAA"/>
    <property type="match status" value="1"/>
</dbReference>
<gene>
    <name evidence="3" type="ORF">G5575_14270</name>
</gene>
<reference evidence="3 4" key="2">
    <citation type="submission" date="2020-03" db="EMBL/GenBank/DDBJ databases">
        <title>Devosia chinhatensis sp. nov., isolated from a hexachlorocyclohexane (HCH) dump site in India.</title>
        <authorList>
            <person name="Kumar M."/>
            <person name="Lal R."/>
        </authorList>
    </citation>
    <scope>NUCLEOTIDE SEQUENCE [LARGE SCALE GENOMIC DNA]</scope>
    <source>
        <strain evidence="3 4">H239</strain>
    </source>
</reference>
<reference evidence="3 4" key="1">
    <citation type="submission" date="2020-02" db="EMBL/GenBank/DDBJ databases">
        <authorList>
            <person name="Khan S.A."/>
            <person name="Jeon C.O."/>
            <person name="Chun B.H."/>
        </authorList>
    </citation>
    <scope>NUCLEOTIDE SEQUENCE [LARGE SCALE GENOMIC DNA]</scope>
    <source>
        <strain evidence="3 4">H239</strain>
    </source>
</reference>
<name>A0A6M1T1C4_9HYPH</name>
<evidence type="ECO:0000259" key="2">
    <source>
        <dbReference type="SMART" id="SM00760"/>
    </source>
</evidence>
<dbReference type="GO" id="GO:0003688">
    <property type="term" value="F:DNA replication origin binding"/>
    <property type="evidence" value="ECO:0007669"/>
    <property type="project" value="TreeGrafter"/>
</dbReference>
<dbReference type="Pfam" id="PF08299">
    <property type="entry name" value="Bac_DnaA_C"/>
    <property type="match status" value="1"/>
</dbReference>
<dbReference type="GO" id="GO:0005886">
    <property type="term" value="C:plasma membrane"/>
    <property type="evidence" value="ECO:0007669"/>
    <property type="project" value="TreeGrafter"/>
</dbReference>
<dbReference type="Gene3D" id="1.10.1750.10">
    <property type="match status" value="1"/>
</dbReference>
<feature type="domain" description="Chromosomal replication initiator DnaA C-terminal" evidence="2">
    <location>
        <begin position="23"/>
        <end position="92"/>
    </location>
</feature>
<accession>A0A6M1T1C4</accession>
<keyword evidence="4" id="KW-1185">Reference proteome</keyword>
<dbReference type="SMART" id="SM00760">
    <property type="entry name" value="Bac_DnaA_C"/>
    <property type="match status" value="1"/>
</dbReference>
<evidence type="ECO:0000313" key="3">
    <source>
        <dbReference type="EMBL" id="NGP18661.1"/>
    </source>
</evidence>
<dbReference type="EMBL" id="JAALFG010000003">
    <property type="protein sequence ID" value="NGP18661.1"/>
    <property type="molecule type" value="Genomic_DNA"/>
</dbReference>